<gene>
    <name evidence="5" type="ORF">Z043_113655</name>
</gene>
<dbReference type="GO" id="GO:0005085">
    <property type="term" value="F:guanyl-nucleotide exchange factor activity"/>
    <property type="evidence" value="ECO:0007669"/>
    <property type="project" value="InterPro"/>
</dbReference>
<dbReference type="AlphaFoldDB" id="A0A0P7UCG5"/>
<feature type="domain" description="DH" evidence="4">
    <location>
        <begin position="174"/>
        <end position="365"/>
    </location>
</feature>
<dbReference type="SMART" id="SM00325">
    <property type="entry name" value="RhoGEF"/>
    <property type="match status" value="1"/>
</dbReference>
<accession>A0A0P7UCG5</accession>
<evidence type="ECO:0000313" key="5">
    <source>
        <dbReference type="EMBL" id="KPP67720.1"/>
    </source>
</evidence>
<name>A0A0P7UCG5_SCLFO</name>
<dbReference type="InterPro" id="IPR000219">
    <property type="entry name" value="DH_dom"/>
</dbReference>
<keyword evidence="2" id="KW-0963">Cytoplasm</keyword>
<dbReference type="Gene3D" id="1.20.900.10">
    <property type="entry name" value="Dbl homology (DH) domain"/>
    <property type="match status" value="1"/>
</dbReference>
<dbReference type="PANTHER" id="PTHR46006">
    <property type="entry name" value="RHO GUANINE NUCLEOTIDE EXCHANGE FACTOR AT 64C, ISOFORM A"/>
    <property type="match status" value="1"/>
</dbReference>
<dbReference type="Proteomes" id="UP000034805">
    <property type="component" value="Unassembled WGS sequence"/>
</dbReference>
<dbReference type="SUPFAM" id="SSF48065">
    <property type="entry name" value="DBL homology domain (DH-domain)"/>
    <property type="match status" value="1"/>
</dbReference>
<dbReference type="EMBL" id="JARO02004897">
    <property type="protein sequence ID" value="KPP67720.1"/>
    <property type="molecule type" value="Genomic_DNA"/>
</dbReference>
<feature type="region of interest" description="Disordered" evidence="3">
    <location>
        <begin position="1"/>
        <end position="52"/>
    </location>
</feature>
<evidence type="ECO:0000313" key="6">
    <source>
        <dbReference type="Proteomes" id="UP000034805"/>
    </source>
</evidence>
<dbReference type="InterPro" id="IPR051480">
    <property type="entry name" value="Endocytic_GEF_Adapter"/>
</dbReference>
<organism evidence="5 6">
    <name type="scientific">Scleropages formosus</name>
    <name type="common">Asian bonytongue</name>
    <name type="synonym">Osteoglossum formosum</name>
    <dbReference type="NCBI Taxonomy" id="113540"/>
    <lineage>
        <taxon>Eukaryota</taxon>
        <taxon>Metazoa</taxon>
        <taxon>Chordata</taxon>
        <taxon>Craniata</taxon>
        <taxon>Vertebrata</taxon>
        <taxon>Euteleostomi</taxon>
        <taxon>Actinopterygii</taxon>
        <taxon>Neopterygii</taxon>
        <taxon>Teleostei</taxon>
        <taxon>Osteoglossocephala</taxon>
        <taxon>Osteoglossomorpha</taxon>
        <taxon>Osteoglossiformes</taxon>
        <taxon>Osteoglossidae</taxon>
        <taxon>Scleropages</taxon>
    </lineage>
</organism>
<protein>
    <recommendedName>
        <fullName evidence="4">DH domain-containing protein</fullName>
    </recommendedName>
</protein>
<comment type="caution">
    <text evidence="5">The sequence shown here is derived from an EMBL/GenBank/DDBJ whole genome shotgun (WGS) entry which is preliminary data.</text>
</comment>
<dbReference type="PANTHER" id="PTHR46006:SF5">
    <property type="entry name" value="DH DOMAIN-CONTAINING PROTEIN"/>
    <property type="match status" value="1"/>
</dbReference>
<dbReference type="PROSITE" id="PS50010">
    <property type="entry name" value="DH_2"/>
    <property type="match status" value="1"/>
</dbReference>
<evidence type="ECO:0000256" key="1">
    <source>
        <dbReference type="ARBA" id="ARBA00004496"/>
    </source>
</evidence>
<sequence length="558" mass="63465">MAGLFPHGQRSAVACRRSSSDAATQPAESVRGQRGRRLRPHLSDPMPADATKRKELEIKIAAASFPSQRSVKAVPEVEGQLRKKPGRLDLANVPQLRWSNLSNRSSNRKVVGLADECEGDMESQHTDISSTYAQKRASASLLTWEVQQPCSDCGQCEPTQSNSMCDKCSKRRMERKEAILELLNTECSYGEDLRIIYEEFYNPMQSASLLTTDQLSVVFGNVQELISVNEKFTERLQHSIDQAFDQGDEDLLTVCIGDIFLEFVSMLPAFQTYCLQQSTSVNMLNTLEKEKELLRIFLDASQNDNTALRRMNLRSFLIAPLQRVTKYPLLLSRIGKATTKNHPDHTRLQEAKSHVESHLEHINMKTRQEGTNWSLRSFRRDSRRNREAPNVEMREVSLKVVGWTRESTRFVMEGPLQLSQPTDGQWVKKGSRALKFQNVQSLLMVYTPRVSEGALESGDPLELVRDGVLVLIKDKSGGKFAVLREPIRLSKCVVSVNPDCDDTFELLEIPREAFVFRAADKARTQQWFRQIKRYSCDLGPWRKRRNALPNIMTNTAQN</sequence>
<dbReference type="GO" id="GO:0035025">
    <property type="term" value="P:positive regulation of Rho protein signal transduction"/>
    <property type="evidence" value="ECO:0007669"/>
    <property type="project" value="TreeGrafter"/>
</dbReference>
<proteinExistence type="predicted"/>
<evidence type="ECO:0000256" key="3">
    <source>
        <dbReference type="SAM" id="MobiDB-lite"/>
    </source>
</evidence>
<evidence type="ECO:0000256" key="2">
    <source>
        <dbReference type="ARBA" id="ARBA00022490"/>
    </source>
</evidence>
<dbReference type="STRING" id="113540.ENSSFOP00015018929"/>
<dbReference type="InterPro" id="IPR035899">
    <property type="entry name" value="DBL_dom_sf"/>
</dbReference>
<dbReference type="SUPFAM" id="SSF50729">
    <property type="entry name" value="PH domain-like"/>
    <property type="match status" value="1"/>
</dbReference>
<reference evidence="5 6" key="1">
    <citation type="submission" date="2015-08" db="EMBL/GenBank/DDBJ databases">
        <title>The genome of the Asian arowana (Scleropages formosus).</title>
        <authorList>
            <person name="Tan M.H."/>
            <person name="Gan H.M."/>
            <person name="Croft L.J."/>
            <person name="Austin C.M."/>
        </authorList>
    </citation>
    <scope>NUCLEOTIDE SEQUENCE [LARGE SCALE GENOMIC DNA]</scope>
    <source>
        <strain evidence="5">Aro1</strain>
    </source>
</reference>
<comment type="subcellular location">
    <subcellularLocation>
        <location evidence="1">Cytoplasm</location>
    </subcellularLocation>
</comment>
<dbReference type="Pfam" id="PF00621">
    <property type="entry name" value="RhoGEF"/>
    <property type="match status" value="1"/>
</dbReference>
<evidence type="ECO:0000259" key="4">
    <source>
        <dbReference type="PROSITE" id="PS50010"/>
    </source>
</evidence>
<dbReference type="CDD" id="cd00160">
    <property type="entry name" value="RhoGEF"/>
    <property type="match status" value="1"/>
</dbReference>
<dbReference type="GO" id="GO:0005737">
    <property type="term" value="C:cytoplasm"/>
    <property type="evidence" value="ECO:0007669"/>
    <property type="project" value="UniProtKB-SubCell"/>
</dbReference>
<feature type="non-terminal residue" evidence="5">
    <location>
        <position position="558"/>
    </location>
</feature>